<dbReference type="STRING" id="1428652.BIV24_08970"/>
<keyword evidence="2" id="KW-1185">Reference proteome</keyword>
<reference evidence="1 2" key="1">
    <citation type="submission" date="2016-10" db="EMBL/GenBank/DDBJ databases">
        <title>Genome sequence of Streptomyces sp. MUSC 93.</title>
        <authorList>
            <person name="Lee L.-H."/>
            <person name="Ser H.-L."/>
            <person name="Law J.W.-F."/>
        </authorList>
    </citation>
    <scope>NUCLEOTIDE SEQUENCE [LARGE SCALE GENOMIC DNA]</scope>
    <source>
        <strain evidence="1 2">MUSC 93</strain>
    </source>
</reference>
<name>A0A1S2PNU8_9ACTN</name>
<accession>A0A1S2PNU8</accession>
<gene>
    <name evidence="1" type="ORF">BIV24_08970</name>
</gene>
<comment type="caution">
    <text evidence="1">The sequence shown here is derived from an EMBL/GenBank/DDBJ whole genome shotgun (WGS) entry which is preliminary data.</text>
</comment>
<evidence type="ECO:0000313" key="1">
    <source>
        <dbReference type="EMBL" id="OIJ95403.1"/>
    </source>
</evidence>
<dbReference type="EMBL" id="MLYP01000023">
    <property type="protein sequence ID" value="OIJ95403.1"/>
    <property type="molecule type" value="Genomic_DNA"/>
</dbReference>
<dbReference type="OrthoDB" id="4213632at2"/>
<protein>
    <submittedName>
        <fullName evidence="1">Uncharacterized protein</fullName>
    </submittedName>
</protein>
<sequence>MPYDMSQFGKSRWVKTHPNGVYTHGSTEPVLSVLDVRGFELRDLFLIGLNDSCGTIVLPTESRAENAAAALEPAFATRVYLFGSRDGQDVWATDYTRRALDGTTLSAFITDLTLKDGRKVIKDGRWVR</sequence>
<organism evidence="1 2">
    <name type="scientific">Streptomyces colonosanans</name>
    <dbReference type="NCBI Taxonomy" id="1428652"/>
    <lineage>
        <taxon>Bacteria</taxon>
        <taxon>Bacillati</taxon>
        <taxon>Actinomycetota</taxon>
        <taxon>Actinomycetes</taxon>
        <taxon>Kitasatosporales</taxon>
        <taxon>Streptomycetaceae</taxon>
        <taxon>Streptomyces</taxon>
    </lineage>
</organism>
<dbReference type="Proteomes" id="UP000179935">
    <property type="component" value="Unassembled WGS sequence"/>
</dbReference>
<dbReference type="AlphaFoldDB" id="A0A1S2PNU8"/>
<evidence type="ECO:0000313" key="2">
    <source>
        <dbReference type="Proteomes" id="UP000179935"/>
    </source>
</evidence>
<proteinExistence type="predicted"/>